<name>A0A251U8Y7_HELAN</name>
<keyword evidence="3 8" id="KW-0349">Heme</keyword>
<dbReference type="InterPro" id="IPR001128">
    <property type="entry name" value="Cyt_P450"/>
</dbReference>
<evidence type="ECO:0000256" key="8">
    <source>
        <dbReference type="PIRSR" id="PIRSR602401-1"/>
    </source>
</evidence>
<dbReference type="GO" id="GO:0051762">
    <property type="term" value="P:sesquiterpene biosynthetic process"/>
    <property type="evidence" value="ECO:0007669"/>
    <property type="project" value="UniProtKB-ARBA"/>
</dbReference>
<dbReference type="FunFam" id="1.10.630.10:FF:000011">
    <property type="entry name" value="Cytochrome P450 83B1"/>
    <property type="match status" value="1"/>
</dbReference>
<dbReference type="GO" id="GO:0016712">
    <property type="term" value="F:oxidoreductase activity, acting on paired donors, with incorporation or reduction of molecular oxygen, reduced flavin or flavoprotein as one donor, and incorporation of one atom of oxygen"/>
    <property type="evidence" value="ECO:0007669"/>
    <property type="project" value="UniProtKB-ARBA"/>
</dbReference>
<dbReference type="EMBL" id="MNCJ02000323">
    <property type="protein sequence ID" value="KAF5796683.1"/>
    <property type="molecule type" value="Genomic_DNA"/>
</dbReference>
<dbReference type="PANTHER" id="PTHR47955">
    <property type="entry name" value="CYTOCHROME P450 FAMILY 71 PROTEIN"/>
    <property type="match status" value="1"/>
</dbReference>
<keyword evidence="5 9" id="KW-0560">Oxidoreductase</keyword>
<evidence type="ECO:0000256" key="7">
    <source>
        <dbReference type="ARBA" id="ARBA00023033"/>
    </source>
</evidence>
<evidence type="ECO:0000256" key="10">
    <source>
        <dbReference type="SAM" id="SignalP"/>
    </source>
</evidence>
<dbReference type="CDD" id="cd11072">
    <property type="entry name" value="CYP71-like"/>
    <property type="match status" value="1"/>
</dbReference>
<evidence type="ECO:0000256" key="3">
    <source>
        <dbReference type="ARBA" id="ARBA00022617"/>
    </source>
</evidence>
<proteinExistence type="inferred from homology"/>
<keyword evidence="13" id="KW-1185">Reference proteome</keyword>
<organism evidence="12 13">
    <name type="scientific">Helianthus annuus</name>
    <name type="common">Common sunflower</name>
    <dbReference type="NCBI Taxonomy" id="4232"/>
    <lineage>
        <taxon>Eukaryota</taxon>
        <taxon>Viridiplantae</taxon>
        <taxon>Streptophyta</taxon>
        <taxon>Embryophyta</taxon>
        <taxon>Tracheophyta</taxon>
        <taxon>Spermatophyta</taxon>
        <taxon>Magnoliopsida</taxon>
        <taxon>eudicotyledons</taxon>
        <taxon>Gunneridae</taxon>
        <taxon>Pentapetalae</taxon>
        <taxon>asterids</taxon>
        <taxon>campanulids</taxon>
        <taxon>Asterales</taxon>
        <taxon>Asteraceae</taxon>
        <taxon>Asteroideae</taxon>
        <taxon>Heliantheae alliance</taxon>
        <taxon>Heliantheae</taxon>
        <taxon>Helianthus</taxon>
    </lineage>
</organism>
<dbReference type="InterPro" id="IPR002401">
    <property type="entry name" value="Cyt_P450_E_grp-I"/>
</dbReference>
<gene>
    <name evidence="12" type="ORF">HannXRQ_Chr08g0235351</name>
    <name evidence="11" type="ORF">HanXRQr2_Chr08g0354631</name>
</gene>
<dbReference type="PRINTS" id="PR00463">
    <property type="entry name" value="EP450I"/>
</dbReference>
<evidence type="ECO:0000256" key="6">
    <source>
        <dbReference type="ARBA" id="ARBA00023004"/>
    </source>
</evidence>
<dbReference type="FunCoup" id="A0A251U8Y7">
    <property type="interactions" value="901"/>
</dbReference>
<feature type="binding site" description="axial binding residue" evidence="8">
    <location>
        <position position="436"/>
    </location>
    <ligand>
        <name>heme</name>
        <dbReference type="ChEBI" id="CHEBI:30413"/>
    </ligand>
    <ligandPart>
        <name>Fe</name>
        <dbReference type="ChEBI" id="CHEBI:18248"/>
    </ligandPart>
</feature>
<protein>
    <submittedName>
        <fullName evidence="11 12">Cytochrome P450</fullName>
    </submittedName>
</protein>
<dbReference type="PRINTS" id="PR00385">
    <property type="entry name" value="P450"/>
</dbReference>
<dbReference type="GO" id="GO:0005506">
    <property type="term" value="F:iron ion binding"/>
    <property type="evidence" value="ECO:0007669"/>
    <property type="project" value="InterPro"/>
</dbReference>
<dbReference type="OrthoDB" id="1055148at2759"/>
<dbReference type="Gene3D" id="1.10.630.10">
    <property type="entry name" value="Cytochrome P450"/>
    <property type="match status" value="1"/>
</dbReference>
<dbReference type="Gramene" id="mRNA:HanXRQr2_Chr08g0354631">
    <property type="protein sequence ID" value="mRNA:HanXRQr2_Chr08g0354631"/>
    <property type="gene ID" value="HanXRQr2_Chr08g0354631"/>
</dbReference>
<keyword evidence="6 8" id="KW-0408">Iron</keyword>
<feature type="chain" id="PRO_5013100826" evidence="10">
    <location>
        <begin position="19"/>
        <end position="491"/>
    </location>
</feature>
<evidence type="ECO:0000256" key="1">
    <source>
        <dbReference type="ARBA" id="ARBA00004721"/>
    </source>
</evidence>
<reference evidence="11" key="3">
    <citation type="submission" date="2020-06" db="EMBL/GenBank/DDBJ databases">
        <title>Helianthus annuus Genome sequencing and assembly Release 2.</title>
        <authorList>
            <person name="Gouzy J."/>
            <person name="Langlade N."/>
            <person name="Munos S."/>
        </authorList>
    </citation>
    <scope>NUCLEOTIDE SEQUENCE</scope>
    <source>
        <tissue evidence="11">Leaves</tissue>
    </source>
</reference>
<evidence type="ECO:0000256" key="2">
    <source>
        <dbReference type="ARBA" id="ARBA00010617"/>
    </source>
</evidence>
<dbReference type="GO" id="GO:0020037">
    <property type="term" value="F:heme binding"/>
    <property type="evidence" value="ECO:0007669"/>
    <property type="project" value="InterPro"/>
</dbReference>
<reference evidence="12" key="2">
    <citation type="submission" date="2017-02" db="EMBL/GenBank/DDBJ databases">
        <title>Sunflower complete genome.</title>
        <authorList>
            <person name="Langlade N."/>
            <person name="Munos S."/>
        </authorList>
    </citation>
    <scope>NUCLEOTIDE SEQUENCE [LARGE SCALE GENOMIC DNA]</scope>
    <source>
        <tissue evidence="12">Leaves</tissue>
    </source>
</reference>
<dbReference type="AlphaFoldDB" id="A0A251U8Y7"/>
<evidence type="ECO:0000313" key="13">
    <source>
        <dbReference type="Proteomes" id="UP000215914"/>
    </source>
</evidence>
<evidence type="ECO:0000256" key="5">
    <source>
        <dbReference type="ARBA" id="ARBA00023002"/>
    </source>
</evidence>
<comment type="cofactor">
    <cofactor evidence="8">
        <name>heme</name>
        <dbReference type="ChEBI" id="CHEBI:30413"/>
    </cofactor>
</comment>
<comment type="similarity">
    <text evidence="2 9">Belongs to the cytochrome P450 family.</text>
</comment>
<evidence type="ECO:0000256" key="4">
    <source>
        <dbReference type="ARBA" id="ARBA00022723"/>
    </source>
</evidence>
<accession>A0A251U8Y7</accession>
<reference evidence="11 13" key="1">
    <citation type="journal article" date="2017" name="Nature">
        <title>The sunflower genome provides insights into oil metabolism, flowering and Asterid evolution.</title>
        <authorList>
            <person name="Badouin H."/>
            <person name="Gouzy J."/>
            <person name="Grassa C.J."/>
            <person name="Murat F."/>
            <person name="Staton S.E."/>
            <person name="Cottret L."/>
            <person name="Lelandais-Briere C."/>
            <person name="Owens G.L."/>
            <person name="Carrere S."/>
            <person name="Mayjonade B."/>
            <person name="Legrand L."/>
            <person name="Gill N."/>
            <person name="Kane N.C."/>
            <person name="Bowers J.E."/>
            <person name="Hubner S."/>
            <person name="Bellec A."/>
            <person name="Berard A."/>
            <person name="Berges H."/>
            <person name="Blanchet N."/>
            <person name="Boniface M.C."/>
            <person name="Brunel D."/>
            <person name="Catrice O."/>
            <person name="Chaidir N."/>
            <person name="Claudel C."/>
            <person name="Donnadieu C."/>
            <person name="Faraut T."/>
            <person name="Fievet G."/>
            <person name="Helmstetter N."/>
            <person name="King M."/>
            <person name="Knapp S.J."/>
            <person name="Lai Z."/>
            <person name="Le Paslier M.C."/>
            <person name="Lippi Y."/>
            <person name="Lorenzon L."/>
            <person name="Mandel J.R."/>
            <person name="Marage G."/>
            <person name="Marchand G."/>
            <person name="Marquand E."/>
            <person name="Bret-Mestries E."/>
            <person name="Morien E."/>
            <person name="Nambeesan S."/>
            <person name="Nguyen T."/>
            <person name="Pegot-Espagnet P."/>
            <person name="Pouilly N."/>
            <person name="Raftis F."/>
            <person name="Sallet E."/>
            <person name="Schiex T."/>
            <person name="Thomas J."/>
            <person name="Vandecasteele C."/>
            <person name="Vares D."/>
            <person name="Vear F."/>
            <person name="Vautrin S."/>
            <person name="Crespi M."/>
            <person name="Mangin B."/>
            <person name="Burke J.M."/>
            <person name="Salse J."/>
            <person name="Munos S."/>
            <person name="Vincourt P."/>
            <person name="Rieseberg L.H."/>
            <person name="Langlade N.B."/>
        </authorList>
    </citation>
    <scope>NUCLEOTIDE SEQUENCE [LARGE SCALE GENOMIC DNA]</scope>
    <source>
        <strain evidence="13">cv. SF193</strain>
        <tissue evidence="11">Leaves</tissue>
    </source>
</reference>
<dbReference type="InterPro" id="IPR017972">
    <property type="entry name" value="Cyt_P450_CS"/>
</dbReference>
<evidence type="ECO:0000313" key="11">
    <source>
        <dbReference type="EMBL" id="KAF5796683.1"/>
    </source>
</evidence>
<dbReference type="SUPFAM" id="SSF48264">
    <property type="entry name" value="Cytochrome P450"/>
    <property type="match status" value="1"/>
</dbReference>
<evidence type="ECO:0000313" key="12">
    <source>
        <dbReference type="EMBL" id="OTG19549.1"/>
    </source>
</evidence>
<comment type="pathway">
    <text evidence="1">Secondary metabolite biosynthesis; terpenoid biosynthesis.</text>
</comment>
<dbReference type="InterPro" id="IPR036396">
    <property type="entry name" value="Cyt_P450_sf"/>
</dbReference>
<dbReference type="GO" id="GO:0016491">
    <property type="term" value="F:oxidoreductase activity"/>
    <property type="evidence" value="ECO:0000318"/>
    <property type="project" value="GO_Central"/>
</dbReference>
<dbReference type="EMBL" id="CM007897">
    <property type="protein sequence ID" value="OTG19549.1"/>
    <property type="molecule type" value="Genomic_DNA"/>
</dbReference>
<evidence type="ECO:0000256" key="9">
    <source>
        <dbReference type="RuleBase" id="RU000461"/>
    </source>
</evidence>
<sequence length="491" mass="55611">MPFSMEVLIFSFLPFVLAVILLKTYISSSKSHKRLPPSPPKLPLIGNLHQLGSSPHRTLQVMAQTYGPLMLIHLGTVPILIASSVGAAREILKTHDVTFASRPKLNIPSRISYASKDIAFSPYGEYWRHVKSIAVLHLLSNKRVQSYRYVREEEMSLMMEKIRRDGKLVVNLSELLVSLTNNVVCRVSLGKRYDGRNFKNLLERTMTVLGSFSVGSYIPSLRWVDKLSGLEKKVDEFVKEFDEFLEGVIIEHEQKKEVGAQGPDLVDILLEIQRDNLTGFSIERDTIKAIVMDLFSAGTDTTFTSLQWAICELLRHPQAMKEMQQEALKIGQGRSMIVEDDLEKMPYLKAVLKETLRLHTPNPLLVPRESTQDVKLLGYDIPSGTQVFINAWAIARDPSVWEAPEEFRPERFLNKPIDYKGFHFEFLPFGAGRRGCPGIQFAMTVNELVLANLVYKFDLSLMGEDELDMSETFGITVHKKSPILVSTTPRS</sequence>
<dbReference type="OMA" id="GAICHAN"/>
<keyword evidence="10" id="KW-0732">Signal</keyword>
<keyword evidence="4 8" id="KW-0479">Metal-binding</keyword>
<dbReference type="PROSITE" id="PS00086">
    <property type="entry name" value="CYTOCHROME_P450"/>
    <property type="match status" value="1"/>
</dbReference>
<dbReference type="Pfam" id="PF00067">
    <property type="entry name" value="p450"/>
    <property type="match status" value="1"/>
</dbReference>
<feature type="signal peptide" evidence="10">
    <location>
        <begin position="1"/>
        <end position="18"/>
    </location>
</feature>
<dbReference type="InParanoid" id="A0A251U8Y7"/>
<dbReference type="PANTHER" id="PTHR47955:SF15">
    <property type="entry name" value="CYTOCHROME P450 71A2-LIKE"/>
    <property type="match status" value="1"/>
</dbReference>
<dbReference type="Proteomes" id="UP000215914">
    <property type="component" value="Chromosome 8"/>
</dbReference>
<keyword evidence="7 9" id="KW-0503">Monooxygenase</keyword>